<feature type="region of interest" description="Disordered" evidence="1">
    <location>
        <begin position="174"/>
        <end position="201"/>
    </location>
</feature>
<comment type="caution">
    <text evidence="2">The sequence shown here is derived from an EMBL/GenBank/DDBJ whole genome shotgun (WGS) entry which is preliminary data.</text>
</comment>
<organism evidence="2 3">
    <name type="scientific">Ilex paraguariensis</name>
    <name type="common">yerba mate</name>
    <dbReference type="NCBI Taxonomy" id="185542"/>
    <lineage>
        <taxon>Eukaryota</taxon>
        <taxon>Viridiplantae</taxon>
        <taxon>Streptophyta</taxon>
        <taxon>Embryophyta</taxon>
        <taxon>Tracheophyta</taxon>
        <taxon>Spermatophyta</taxon>
        <taxon>Magnoliopsida</taxon>
        <taxon>eudicotyledons</taxon>
        <taxon>Gunneridae</taxon>
        <taxon>Pentapetalae</taxon>
        <taxon>asterids</taxon>
        <taxon>campanulids</taxon>
        <taxon>Aquifoliales</taxon>
        <taxon>Aquifoliaceae</taxon>
        <taxon>Ilex</taxon>
    </lineage>
</organism>
<dbReference type="AlphaFoldDB" id="A0ABC8QRC2"/>
<keyword evidence="3" id="KW-1185">Reference proteome</keyword>
<protein>
    <submittedName>
        <fullName evidence="2">Uncharacterized protein</fullName>
    </submittedName>
</protein>
<name>A0ABC8QRC2_9AQUA</name>
<dbReference type="Pfam" id="PF05623">
    <property type="entry name" value="DUF789"/>
    <property type="match status" value="1"/>
</dbReference>
<gene>
    <name evidence="2" type="ORF">ILEXP_LOCUS1978</name>
</gene>
<evidence type="ECO:0000313" key="3">
    <source>
        <dbReference type="Proteomes" id="UP001642360"/>
    </source>
</evidence>
<proteinExistence type="predicted"/>
<dbReference type="PANTHER" id="PTHR31343:SF4">
    <property type="entry name" value="DUF789 DOMAIN-CONTAINING PROTEIN"/>
    <property type="match status" value="1"/>
</dbReference>
<evidence type="ECO:0000313" key="2">
    <source>
        <dbReference type="EMBL" id="CAK9135055.1"/>
    </source>
</evidence>
<feature type="compositionally biased region" description="Basic and acidic residues" evidence="1">
    <location>
        <begin position="177"/>
        <end position="188"/>
    </location>
</feature>
<evidence type="ECO:0000256" key="1">
    <source>
        <dbReference type="SAM" id="MobiDB-lite"/>
    </source>
</evidence>
<dbReference type="Proteomes" id="UP001642360">
    <property type="component" value="Unassembled WGS sequence"/>
</dbReference>
<accession>A0ABC8QRC2</accession>
<feature type="region of interest" description="Disordered" evidence="1">
    <location>
        <begin position="1"/>
        <end position="40"/>
    </location>
</feature>
<feature type="compositionally biased region" description="Low complexity" evidence="1">
    <location>
        <begin position="29"/>
        <end position="40"/>
    </location>
</feature>
<sequence>MSSSGSFAVSRRHGGDRFYNPPGRRRHQLQLQQQELQRQQQQQLTKAAKAEAAAVEAENRTESVDSIATLSKASSVCSSSPPNVTNIDRLMESVTPFVQVQHFSEVSVRGWRTRDAESQPFYSLGDLWESFGEWSVYGVGVPLLLNGKDSIIQYYVPFLSGIQLYVDPLKPPLRVRRPGEERDAESSRETSSGGSSDCEVDRRVKSGVDGSWSQHNLVNLNSQQLNRLSLRDKSQMSSSSDEAEICNSPGLLKFEYLEQEQPHNRKPLTDKVSVLASQFPELRMYRSCDLLPASWMCVAWYPIYRIPMGPTLRDLDASFLAFHSLSTHSRCNGQPRFHGVSGRKLHGVVDASSKISLPVFGLASYKFKGSILTPSGPSEGEQENSLLQAADDWLQHLQVVLPDYQFFRSHYLPWR</sequence>
<dbReference type="EMBL" id="CAUOFW020000689">
    <property type="protein sequence ID" value="CAK9135055.1"/>
    <property type="molecule type" value="Genomic_DNA"/>
</dbReference>
<dbReference type="PANTHER" id="PTHR31343">
    <property type="entry name" value="T15D22.8"/>
    <property type="match status" value="1"/>
</dbReference>
<reference evidence="2 3" key="1">
    <citation type="submission" date="2024-02" db="EMBL/GenBank/DDBJ databases">
        <authorList>
            <person name="Vignale AGUSTIN F."/>
            <person name="Sosa J E."/>
            <person name="Modenutti C."/>
        </authorList>
    </citation>
    <scope>NUCLEOTIDE SEQUENCE [LARGE SCALE GENOMIC DNA]</scope>
</reference>
<dbReference type="InterPro" id="IPR008507">
    <property type="entry name" value="DUF789"/>
</dbReference>